<dbReference type="InterPro" id="IPR012347">
    <property type="entry name" value="Ferritin-like"/>
</dbReference>
<feature type="binding site" evidence="1">
    <location>
        <position position="34"/>
    </location>
    <ligand>
        <name>Fe cation</name>
        <dbReference type="ChEBI" id="CHEBI:24875"/>
        <label>1</label>
    </ligand>
</feature>
<dbReference type="GO" id="GO:0006879">
    <property type="term" value="P:intracellular iron ion homeostasis"/>
    <property type="evidence" value="ECO:0007669"/>
    <property type="project" value="UniProtKB-KW"/>
</dbReference>
<evidence type="ECO:0000259" key="3">
    <source>
        <dbReference type="PROSITE" id="PS50905"/>
    </source>
</evidence>
<evidence type="ECO:0000256" key="2">
    <source>
        <dbReference type="RuleBase" id="RU361145"/>
    </source>
</evidence>
<feature type="domain" description="Ferritin-like diiron" evidence="3">
    <location>
        <begin position="17"/>
        <end position="99"/>
    </location>
</feature>
<dbReference type="Gene3D" id="1.20.1260.10">
    <property type="match status" value="1"/>
</dbReference>
<keyword evidence="1 2" id="KW-0408">Iron</keyword>
<keyword evidence="1 2" id="KW-0479">Metal-binding</keyword>
<sequence length="99" mass="11177">MPLPSATLPAPPSQLRQSYHPDCGAAINSHFTLELHASFVCLNAAIYLYRDDVALKHFSWIFARRSLAHSDWAQGLMRLQNQRGGRLNFQDIRKPGSDN</sequence>
<dbReference type="PANTHER" id="PTHR11431">
    <property type="entry name" value="FERRITIN"/>
    <property type="match status" value="1"/>
</dbReference>
<dbReference type="InterPro" id="IPR001519">
    <property type="entry name" value="Ferritin"/>
</dbReference>
<comment type="function">
    <text evidence="2">Stores iron in a soluble, non-toxic, readily available form. Important for iron homeostasis. Iron is taken up in the ferrous form and deposited as ferric hydroxides after oxidation.</text>
</comment>
<dbReference type="GO" id="GO:0006826">
    <property type="term" value="P:iron ion transport"/>
    <property type="evidence" value="ECO:0007669"/>
    <property type="project" value="InterPro"/>
</dbReference>
<evidence type="ECO:0000256" key="1">
    <source>
        <dbReference type="PIRSR" id="PIRSR601519-1"/>
    </source>
</evidence>
<name>A0A8C6BNJ2_MONMO</name>
<keyword evidence="5" id="KW-1185">Reference proteome</keyword>
<dbReference type="GO" id="GO:0008199">
    <property type="term" value="F:ferric iron binding"/>
    <property type="evidence" value="ECO:0007669"/>
    <property type="project" value="InterPro"/>
</dbReference>
<comment type="similarity">
    <text evidence="2">Belongs to the ferritin family.</text>
</comment>
<dbReference type="GO" id="GO:0008198">
    <property type="term" value="F:ferrous iron binding"/>
    <property type="evidence" value="ECO:0007669"/>
    <property type="project" value="TreeGrafter"/>
</dbReference>
<dbReference type="SUPFAM" id="SSF47240">
    <property type="entry name" value="Ferritin-like"/>
    <property type="match status" value="1"/>
</dbReference>
<dbReference type="Proteomes" id="UP000694561">
    <property type="component" value="Unplaced"/>
</dbReference>
<evidence type="ECO:0000313" key="5">
    <source>
        <dbReference type="Proteomes" id="UP000694561"/>
    </source>
</evidence>
<dbReference type="GeneTree" id="ENSGT00950000182841"/>
<reference evidence="4" key="2">
    <citation type="submission" date="2025-09" db="UniProtKB">
        <authorList>
            <consortium name="Ensembl"/>
        </authorList>
    </citation>
    <scope>IDENTIFICATION</scope>
</reference>
<dbReference type="InterPro" id="IPR009078">
    <property type="entry name" value="Ferritin-like_SF"/>
</dbReference>
<accession>A0A8C6BNJ2</accession>
<evidence type="ECO:0000313" key="4">
    <source>
        <dbReference type="Ensembl" id="ENSMMNP00015019217.1"/>
    </source>
</evidence>
<reference evidence="4" key="1">
    <citation type="submission" date="2025-08" db="UniProtKB">
        <authorList>
            <consortium name="Ensembl"/>
        </authorList>
    </citation>
    <scope>IDENTIFICATION</scope>
</reference>
<dbReference type="InterPro" id="IPR009040">
    <property type="entry name" value="Ferritin-like_diiron"/>
</dbReference>
<dbReference type="GO" id="GO:0005737">
    <property type="term" value="C:cytoplasm"/>
    <property type="evidence" value="ECO:0007669"/>
    <property type="project" value="TreeGrafter"/>
</dbReference>
<dbReference type="PROSITE" id="PS50905">
    <property type="entry name" value="FERRITIN_LIKE"/>
    <property type="match status" value="1"/>
</dbReference>
<dbReference type="PANTHER" id="PTHR11431:SF97">
    <property type="entry name" value="FERRITIN HEAVY POLYPEPTIDE-LIKE 17-RELATED"/>
    <property type="match status" value="1"/>
</dbReference>
<dbReference type="Ensembl" id="ENSMMNT00015021111.1">
    <property type="protein sequence ID" value="ENSMMNP00015019217.1"/>
    <property type="gene ID" value="ENSMMNG00015014135.1"/>
</dbReference>
<organism evidence="4 5">
    <name type="scientific">Monodon monoceros</name>
    <name type="common">Narwhal</name>
    <name type="synonym">Ceratodon monodon</name>
    <dbReference type="NCBI Taxonomy" id="40151"/>
    <lineage>
        <taxon>Eukaryota</taxon>
        <taxon>Metazoa</taxon>
        <taxon>Chordata</taxon>
        <taxon>Craniata</taxon>
        <taxon>Vertebrata</taxon>
        <taxon>Euteleostomi</taxon>
        <taxon>Mammalia</taxon>
        <taxon>Eutheria</taxon>
        <taxon>Laurasiatheria</taxon>
        <taxon>Artiodactyla</taxon>
        <taxon>Whippomorpha</taxon>
        <taxon>Cetacea</taxon>
        <taxon>Odontoceti</taxon>
        <taxon>Monodontidae</taxon>
        <taxon>Monodon</taxon>
    </lineage>
</organism>
<dbReference type="AlphaFoldDB" id="A0A8C6BNJ2"/>
<protein>
    <recommendedName>
        <fullName evidence="2">Ferritin</fullName>
    </recommendedName>
</protein>
<keyword evidence="2" id="KW-0409">Iron storage</keyword>
<proteinExistence type="inferred from homology"/>